<sequence>ADREERRHSTMRSKSRDETSSRKRDKKKHKHKHKHKNKRKHESSDGSHRHKKKRQSSHTDIDHNVSDILDNSKRPKYDHDDLELERLEAARHALKAELNGSGGDDALRAINLVYRGYGTDSEEEEGEVEHENLKEDLRKAREVLARMDSQISSQSQRNSKHIPLPSEPVDDAYIQRNDFTMYEDFTISRSRERVGVEETDRNRRRIETIRQEDRNSAVWPRSNDTTDAEGLDLLDEGLELLDSVGIALSTTSTIPIKKLTPSLAARLGPEVSTVRAKVQSLVHSAKAKSSGDESLHSPQKERHQQLRKDEGKENRVVEILDSDQEEGEAREEENKEMEVIQIDDNDDEIVEVRSRRKKMENSSNQPDPDISIVEEKSHGPPARKGDKKRKRSPSRKDSFNEKADRKMSGHDKESSRSRKDEVKKTDEARRKREDGSRKDERRRGFEEGHRGLEDGRRGLEDVRRVEEGRRGIEDVRRGTEDVHKGVDDGRRGFEDGRRGLEDLHKGVDDIRKGPDDGRRGFEDGRRGIEDNRRGLDVRDRRDGERPDARRVTDRPGRRDDAWPQDRGARRRTPSPFMGRRYREGDRGRDRKGRSQERDTDRSKSKEPEDKFKDSLSEGLTLQRQESDEDEELDISLDDDDEDADAIIARRRQERQALLENLNKASLIETSNSVDIPVTVDNPTPALVEISQTFTAEEPKVEEEIQNKPVEENKEVYQQDYDDDNNLSREEISRVSRSPESRDGRSRSVSRGSSRNKSRTGSESSSEDRNERRSRHSRSNSHDRDEVRMQRRNNNSERISRDREVRKRRRSRESRRSSYSRSSSGSNKSRSGSDSDSERSSSDGEQQVPAREQETSSNVYKPVQEHDVQDTGARYWCARYCCTRYCCTRC</sequence>
<reference evidence="2" key="1">
    <citation type="submission" date="2014-12" db="EMBL/GenBank/DDBJ databases">
        <title>Insight into the proteome of Arion vulgaris.</title>
        <authorList>
            <person name="Aradska J."/>
            <person name="Bulat T."/>
            <person name="Smidak R."/>
            <person name="Sarate P."/>
            <person name="Gangsoo J."/>
            <person name="Sialana F."/>
            <person name="Bilban M."/>
            <person name="Lubec G."/>
        </authorList>
    </citation>
    <scope>NUCLEOTIDE SEQUENCE</scope>
    <source>
        <tissue evidence="2">Skin</tissue>
    </source>
</reference>
<feature type="region of interest" description="Disordered" evidence="1">
    <location>
        <begin position="148"/>
        <end position="168"/>
    </location>
</feature>
<dbReference type="AlphaFoldDB" id="A0A0B7B5K2"/>
<accession>A0A0B7B5K2</accession>
<feature type="compositionally biased region" description="Low complexity" evidence="1">
    <location>
        <begin position="816"/>
        <end position="829"/>
    </location>
</feature>
<feature type="region of interest" description="Disordered" evidence="1">
    <location>
        <begin position="282"/>
        <end position="641"/>
    </location>
</feature>
<feature type="compositionally biased region" description="Basic and acidic residues" evidence="1">
    <location>
        <begin position="779"/>
        <end position="804"/>
    </location>
</feature>
<dbReference type="EMBL" id="HACG01040691">
    <property type="protein sequence ID" value="CEK87556.1"/>
    <property type="molecule type" value="Transcribed_RNA"/>
</dbReference>
<feature type="non-terminal residue" evidence="2">
    <location>
        <position position="1"/>
    </location>
</feature>
<feature type="compositionally biased region" description="Acidic residues" evidence="1">
    <location>
        <begin position="626"/>
        <end position="641"/>
    </location>
</feature>
<feature type="compositionally biased region" description="Basic and acidic residues" evidence="1">
    <location>
        <begin position="1"/>
        <end position="22"/>
    </location>
</feature>
<organism evidence="2">
    <name type="scientific">Arion vulgaris</name>
    <dbReference type="NCBI Taxonomy" id="1028688"/>
    <lineage>
        <taxon>Eukaryota</taxon>
        <taxon>Metazoa</taxon>
        <taxon>Spiralia</taxon>
        <taxon>Lophotrochozoa</taxon>
        <taxon>Mollusca</taxon>
        <taxon>Gastropoda</taxon>
        <taxon>Heterobranchia</taxon>
        <taxon>Euthyneura</taxon>
        <taxon>Panpulmonata</taxon>
        <taxon>Eupulmonata</taxon>
        <taxon>Stylommatophora</taxon>
        <taxon>Helicina</taxon>
        <taxon>Arionoidea</taxon>
        <taxon>Arionidae</taxon>
        <taxon>Arion</taxon>
    </lineage>
</organism>
<feature type="compositionally biased region" description="Basic and acidic residues" evidence="1">
    <location>
        <begin position="830"/>
        <end position="841"/>
    </location>
</feature>
<proteinExistence type="predicted"/>
<name>A0A0B7B5K2_9EUPU</name>
<feature type="region of interest" description="Disordered" evidence="1">
    <location>
        <begin position="692"/>
        <end position="865"/>
    </location>
</feature>
<gene>
    <name evidence="2" type="primary">ORF160042</name>
</gene>
<feature type="compositionally biased region" description="Acidic residues" evidence="1">
    <location>
        <begin position="320"/>
        <end position="331"/>
    </location>
</feature>
<protein>
    <submittedName>
        <fullName evidence="2">Uncharacterized protein</fullName>
    </submittedName>
</protein>
<evidence type="ECO:0000256" key="1">
    <source>
        <dbReference type="SAM" id="MobiDB-lite"/>
    </source>
</evidence>
<feature type="compositionally biased region" description="Basic and acidic residues" evidence="1">
    <location>
        <begin position="696"/>
        <end position="716"/>
    </location>
</feature>
<feature type="compositionally biased region" description="Basic and acidic residues" evidence="1">
    <location>
        <begin position="394"/>
        <end position="567"/>
    </location>
</feature>
<feature type="compositionally biased region" description="Basic and acidic residues" evidence="1">
    <location>
        <begin position="580"/>
        <end position="615"/>
    </location>
</feature>
<evidence type="ECO:0000313" key="2">
    <source>
        <dbReference type="EMBL" id="CEK87556.1"/>
    </source>
</evidence>
<feature type="compositionally biased region" description="Basic and acidic residues" evidence="1">
    <location>
        <begin position="289"/>
        <end position="318"/>
    </location>
</feature>
<feature type="compositionally biased region" description="Basic residues" evidence="1">
    <location>
        <begin position="23"/>
        <end position="41"/>
    </location>
</feature>
<feature type="compositionally biased region" description="Basic and acidic residues" evidence="1">
    <location>
        <begin position="57"/>
        <end position="81"/>
    </location>
</feature>
<feature type="compositionally biased region" description="Basic and acidic residues" evidence="1">
    <location>
        <begin position="725"/>
        <end position="745"/>
    </location>
</feature>
<feature type="region of interest" description="Disordered" evidence="1">
    <location>
        <begin position="1"/>
        <end position="81"/>
    </location>
</feature>
<feature type="compositionally biased region" description="Acidic residues" evidence="1">
    <location>
        <begin position="339"/>
        <end position="349"/>
    </location>
</feature>